<name>A0A5N5DPI6_9PEZI</name>
<evidence type="ECO:0000256" key="1">
    <source>
        <dbReference type="SAM" id="MobiDB-lite"/>
    </source>
</evidence>
<accession>A0A5N5DPI6</accession>
<gene>
    <name evidence="2" type="ORF">DBV05_g1333</name>
</gene>
<keyword evidence="3" id="KW-1185">Reference proteome</keyword>
<dbReference type="OrthoDB" id="5345494at2759"/>
<dbReference type="Proteomes" id="UP000325902">
    <property type="component" value="Unassembled WGS sequence"/>
</dbReference>
<proteinExistence type="predicted"/>
<evidence type="ECO:0000313" key="2">
    <source>
        <dbReference type="EMBL" id="KAB2579849.1"/>
    </source>
</evidence>
<comment type="caution">
    <text evidence="2">The sequence shown here is derived from an EMBL/GenBank/DDBJ whole genome shotgun (WGS) entry which is preliminary data.</text>
</comment>
<protein>
    <recommendedName>
        <fullName evidence="4">F-box domain-containing protein</fullName>
    </recommendedName>
</protein>
<feature type="region of interest" description="Disordered" evidence="1">
    <location>
        <begin position="189"/>
        <end position="213"/>
    </location>
</feature>
<evidence type="ECO:0008006" key="4">
    <source>
        <dbReference type="Google" id="ProtNLM"/>
    </source>
</evidence>
<dbReference type="AlphaFoldDB" id="A0A5N5DPI6"/>
<sequence>MAAAADATTPITLYHLLSNSLLLRQIAPYLPPASLFSLALANRAFQALVYHSPDAFRYLDLSALKSTAIADKHEPLDRGGNNWRAERMDEALTEDEFYCGPLRGIFSRLADRHILECVHTLVLDGLSVPADLVREIIAEDRFNVRILSIREAEHLNEHKLQQVLRYAVRPTRPPGTPRLKGLYVFGAKDPGPATEPVSSKKQRSPPRTPGGVMSSLGAQIGAEWNQRSSDALSCALARSEHHKWYQSEGRVLRKRPSPEWAETLRACEGIIFFDAVLCRGPRHDIAAVYAESGSRSAYLPPAVASVALGPVGCQSCHDCPEGPAVFGSSPAHHLPLLSPPLLHSSIIRAAQKPSMLPGTPPPKLVVRCEECLRGRWCERCNKWWDEKCYAGSASAVHTNGSTLTAMQQTEALQEMAAEGNPPRDIKVHMGLCTAHCLVEEMMSGAGSAEQQLSTGEQGPKGALMISAPALFTEIGVKRECFGCGPTCADCKALFIRACRTCRNEYCIIDNDGSSAIACDWCNYSGRRTRELY</sequence>
<organism evidence="2 3">
    <name type="scientific">Lasiodiplodia theobromae</name>
    <dbReference type="NCBI Taxonomy" id="45133"/>
    <lineage>
        <taxon>Eukaryota</taxon>
        <taxon>Fungi</taxon>
        <taxon>Dikarya</taxon>
        <taxon>Ascomycota</taxon>
        <taxon>Pezizomycotina</taxon>
        <taxon>Dothideomycetes</taxon>
        <taxon>Dothideomycetes incertae sedis</taxon>
        <taxon>Botryosphaeriales</taxon>
        <taxon>Botryosphaeriaceae</taxon>
        <taxon>Lasiodiplodia</taxon>
    </lineage>
</organism>
<evidence type="ECO:0000313" key="3">
    <source>
        <dbReference type="Proteomes" id="UP000325902"/>
    </source>
</evidence>
<reference evidence="2 3" key="1">
    <citation type="journal article" date="2019" name="Sci. Rep.">
        <title>A multi-omics analysis of the grapevine pathogen Lasiodiplodia theobromae reveals that temperature affects the expression of virulence- and pathogenicity-related genes.</title>
        <authorList>
            <person name="Felix C."/>
            <person name="Meneses R."/>
            <person name="Goncalves M.F.M."/>
            <person name="Tilleman L."/>
            <person name="Duarte A.S."/>
            <person name="Jorrin-Novo J.V."/>
            <person name="Van de Peer Y."/>
            <person name="Deforce D."/>
            <person name="Van Nieuwerburgh F."/>
            <person name="Esteves A.C."/>
            <person name="Alves A."/>
        </authorList>
    </citation>
    <scope>NUCLEOTIDE SEQUENCE [LARGE SCALE GENOMIC DNA]</scope>
    <source>
        <strain evidence="2 3">LA-SOL3</strain>
    </source>
</reference>
<dbReference type="EMBL" id="VCHE01000005">
    <property type="protein sequence ID" value="KAB2579849.1"/>
    <property type="molecule type" value="Genomic_DNA"/>
</dbReference>